<dbReference type="Proteomes" id="UP001175271">
    <property type="component" value="Unassembled WGS sequence"/>
</dbReference>
<dbReference type="Pfam" id="PF07885">
    <property type="entry name" value="Ion_trans_2"/>
    <property type="match status" value="1"/>
</dbReference>
<dbReference type="Gene3D" id="1.10.287.70">
    <property type="match status" value="2"/>
</dbReference>
<dbReference type="AlphaFoldDB" id="A0AA39LPH4"/>
<dbReference type="PANTHER" id="PTHR10153">
    <property type="entry name" value="SMALL CONDUCTANCE CALCIUM-ACTIVATED POTASSIUM CHANNEL"/>
    <property type="match status" value="1"/>
</dbReference>
<evidence type="ECO:0000256" key="1">
    <source>
        <dbReference type="ARBA" id="ARBA00004141"/>
    </source>
</evidence>
<evidence type="ECO:0000256" key="7">
    <source>
        <dbReference type="ARBA" id="ARBA00023303"/>
    </source>
</evidence>
<keyword evidence="4 9" id="KW-1133">Transmembrane helix</keyword>
<keyword evidence="6 9" id="KW-0472">Membrane</keyword>
<dbReference type="GO" id="GO:0016020">
    <property type="term" value="C:membrane"/>
    <property type="evidence" value="ECO:0007669"/>
    <property type="project" value="UniProtKB-SubCell"/>
</dbReference>
<feature type="region of interest" description="Disordered" evidence="8">
    <location>
        <begin position="1"/>
        <end position="20"/>
    </location>
</feature>
<comment type="subcellular location">
    <subcellularLocation>
        <location evidence="1">Membrane</location>
        <topology evidence="1">Multi-pass membrane protein</topology>
    </subcellularLocation>
</comment>
<feature type="transmembrane region" description="Helical" evidence="9">
    <location>
        <begin position="440"/>
        <end position="461"/>
    </location>
</feature>
<dbReference type="InterPro" id="IPR015449">
    <property type="entry name" value="K_chnl_Ca-activ_SK"/>
</dbReference>
<evidence type="ECO:0000313" key="12">
    <source>
        <dbReference type="Proteomes" id="UP001175271"/>
    </source>
</evidence>
<protein>
    <recommendedName>
        <fullName evidence="10">Calmodulin-binding domain-containing protein</fullName>
    </recommendedName>
</protein>
<dbReference type="SUPFAM" id="SSF81324">
    <property type="entry name" value="Voltage-gated potassium channels"/>
    <property type="match status" value="1"/>
</dbReference>
<dbReference type="InterPro" id="IPR013099">
    <property type="entry name" value="K_chnl_dom"/>
</dbReference>
<keyword evidence="5" id="KW-0406">Ion transport</keyword>
<keyword evidence="12" id="KW-1185">Reference proteome</keyword>
<evidence type="ECO:0000259" key="10">
    <source>
        <dbReference type="SMART" id="SM01053"/>
    </source>
</evidence>
<evidence type="ECO:0000256" key="2">
    <source>
        <dbReference type="ARBA" id="ARBA00022448"/>
    </source>
</evidence>
<dbReference type="InterPro" id="IPR036122">
    <property type="entry name" value="CaM-bd_dom_sf"/>
</dbReference>
<dbReference type="GO" id="GO:0016286">
    <property type="term" value="F:small conductance calcium-activated potassium channel activity"/>
    <property type="evidence" value="ECO:0007669"/>
    <property type="project" value="InterPro"/>
</dbReference>
<evidence type="ECO:0000256" key="6">
    <source>
        <dbReference type="ARBA" id="ARBA00023136"/>
    </source>
</evidence>
<reference evidence="11" key="1">
    <citation type="submission" date="2023-06" db="EMBL/GenBank/DDBJ databases">
        <title>Genomic analysis of the entomopathogenic nematode Steinernema hermaphroditum.</title>
        <authorList>
            <person name="Schwarz E.M."/>
            <person name="Heppert J.K."/>
            <person name="Baniya A."/>
            <person name="Schwartz H.T."/>
            <person name="Tan C.-H."/>
            <person name="Antoshechkin I."/>
            <person name="Sternberg P.W."/>
            <person name="Goodrich-Blair H."/>
            <person name="Dillman A.R."/>
        </authorList>
    </citation>
    <scope>NUCLEOTIDE SEQUENCE</scope>
    <source>
        <strain evidence="11">PS9179</strain>
        <tissue evidence="11">Whole animal</tissue>
    </source>
</reference>
<keyword evidence="3 9" id="KW-0812">Transmembrane</keyword>
<dbReference type="Pfam" id="PF02888">
    <property type="entry name" value="CaMBD"/>
    <property type="match status" value="1"/>
</dbReference>
<feature type="domain" description="Calmodulin-binding" evidence="10">
    <location>
        <begin position="542"/>
        <end position="615"/>
    </location>
</feature>
<dbReference type="GO" id="GO:0005516">
    <property type="term" value="F:calmodulin binding"/>
    <property type="evidence" value="ECO:0007669"/>
    <property type="project" value="InterPro"/>
</dbReference>
<feature type="transmembrane region" description="Helical" evidence="9">
    <location>
        <begin position="250"/>
        <end position="269"/>
    </location>
</feature>
<proteinExistence type="predicted"/>
<dbReference type="SMART" id="SM01053">
    <property type="entry name" value="CaMBD"/>
    <property type="match status" value="1"/>
</dbReference>
<evidence type="ECO:0000256" key="8">
    <source>
        <dbReference type="SAM" id="MobiDB-lite"/>
    </source>
</evidence>
<evidence type="ECO:0000256" key="3">
    <source>
        <dbReference type="ARBA" id="ARBA00022692"/>
    </source>
</evidence>
<dbReference type="SUPFAM" id="SSF81327">
    <property type="entry name" value="Small-conductance potassium channel"/>
    <property type="match status" value="1"/>
</dbReference>
<feature type="transmembrane region" description="Helical" evidence="9">
    <location>
        <begin position="503"/>
        <end position="524"/>
    </location>
</feature>
<dbReference type="InterPro" id="IPR004178">
    <property type="entry name" value="CaM-bd_dom"/>
</dbReference>
<organism evidence="11 12">
    <name type="scientific">Steinernema hermaphroditum</name>
    <dbReference type="NCBI Taxonomy" id="289476"/>
    <lineage>
        <taxon>Eukaryota</taxon>
        <taxon>Metazoa</taxon>
        <taxon>Ecdysozoa</taxon>
        <taxon>Nematoda</taxon>
        <taxon>Chromadorea</taxon>
        <taxon>Rhabditida</taxon>
        <taxon>Tylenchina</taxon>
        <taxon>Panagrolaimomorpha</taxon>
        <taxon>Strongyloidoidea</taxon>
        <taxon>Steinernematidae</taxon>
        <taxon>Steinernema</taxon>
    </lineage>
</organism>
<evidence type="ECO:0000256" key="4">
    <source>
        <dbReference type="ARBA" id="ARBA00022989"/>
    </source>
</evidence>
<feature type="transmembrane region" description="Helical" evidence="9">
    <location>
        <begin position="473"/>
        <end position="491"/>
    </location>
</feature>
<accession>A0AA39LPH4</accession>
<sequence length="669" mass="74864">METLVGLSSASQPTTVTTSVHPQYSLCMPSPPAGRGRPVPANFSVDSTAYHRYLLDRRKSFRARGSLGPTVASAPSVEQEDYRTPRPSVSAIKNGKSFDFGGYQRDSACSDTNGLIKVSADFLRLNGSRQQFRNLLSARKKLGTMPPAYTRIDCSHESLDSAPTRPQGPVITVEDTGSQLQIHRGSLAVSGTVSLAENPPTECENGNGSAIGVPPASPFKRNNSRYGIPIDDCAVKMVYRIRSERLNTRVAITDRSLVLALVGIVFMVIDAELCGQNLFEIDKSHPVSLLIRTFVFLSTTTLLTHIVYFHANEISLELVDCGADDWRIVVTWSRIYQFLSEFVICSICPLPGTGELTWTFVEANRCASHHGSHDNYSEKKVPVDVLLSLLMILRVYLLGRFMVLHSKQFQDASTRTLAALNRIQVNFSFVMKTMLDQRPLLLLSVFTLFFWLATAWTFAQCERLGRDHETPSILYANALWFIAITFLLNGYGDIVPKTNCGRIIAIVVGIIGAIISSILIAVISKKILLSQGQRNVNHFMNDSRLTREQKEAAAKVLQQTWHIYKCQTNAVPNRHLRYYQRKFLKAIHEFRHIKNKIRTFGETSSNTSIQQMNRLMIELQNTMARLVSAQDEIRVQIEVLQRTVRNHFVSGDGSSQRIMFAESISDQGP</sequence>
<feature type="transmembrane region" description="Helical" evidence="9">
    <location>
        <begin position="289"/>
        <end position="309"/>
    </location>
</feature>
<keyword evidence="2" id="KW-0813">Transport</keyword>
<evidence type="ECO:0000313" key="11">
    <source>
        <dbReference type="EMBL" id="KAK0404539.1"/>
    </source>
</evidence>
<gene>
    <name evidence="11" type="ORF">QR680_017498</name>
</gene>
<name>A0AA39LPH4_9BILA</name>
<dbReference type="EMBL" id="JAUCMV010000004">
    <property type="protein sequence ID" value="KAK0404539.1"/>
    <property type="molecule type" value="Genomic_DNA"/>
</dbReference>
<keyword evidence="7" id="KW-0407">Ion channel</keyword>
<evidence type="ECO:0000256" key="9">
    <source>
        <dbReference type="SAM" id="Phobius"/>
    </source>
</evidence>
<comment type="caution">
    <text evidence="11">The sequence shown here is derived from an EMBL/GenBank/DDBJ whole genome shotgun (WGS) entry which is preliminary data.</text>
</comment>
<dbReference type="Pfam" id="PF03530">
    <property type="entry name" value="SK_channel"/>
    <property type="match status" value="1"/>
</dbReference>
<feature type="region of interest" description="Disordered" evidence="8">
    <location>
        <begin position="66"/>
        <end position="88"/>
    </location>
</feature>
<evidence type="ECO:0000256" key="5">
    <source>
        <dbReference type="ARBA" id="ARBA00023065"/>
    </source>
</evidence>